<reference evidence="3" key="1">
    <citation type="submission" date="2016-10" db="EMBL/GenBank/DDBJ databases">
        <authorList>
            <person name="Varghese N."/>
            <person name="Submissions S."/>
        </authorList>
    </citation>
    <scope>NUCLEOTIDE SEQUENCE [LARGE SCALE GENOMIC DNA]</scope>
    <source>
        <strain evidence="3">DSM 29303</strain>
    </source>
</reference>
<evidence type="ECO:0000313" key="3">
    <source>
        <dbReference type="Proteomes" id="UP000182944"/>
    </source>
</evidence>
<organism evidence="2 3">
    <name type="scientific">Paracoccus sanguinis</name>
    <dbReference type="NCBI Taxonomy" id="1545044"/>
    <lineage>
        <taxon>Bacteria</taxon>
        <taxon>Pseudomonadati</taxon>
        <taxon>Pseudomonadota</taxon>
        <taxon>Alphaproteobacteria</taxon>
        <taxon>Rhodobacterales</taxon>
        <taxon>Paracoccaceae</taxon>
        <taxon>Paracoccus</taxon>
    </lineage>
</organism>
<dbReference type="EMBL" id="FNNA01000006">
    <property type="protein sequence ID" value="SDX41808.1"/>
    <property type="molecule type" value="Genomic_DNA"/>
</dbReference>
<dbReference type="Proteomes" id="UP000182944">
    <property type="component" value="Unassembled WGS sequence"/>
</dbReference>
<feature type="compositionally biased region" description="Low complexity" evidence="1">
    <location>
        <begin position="47"/>
        <end position="99"/>
    </location>
</feature>
<proteinExistence type="predicted"/>
<dbReference type="AlphaFoldDB" id="A0A1H3BJA7"/>
<dbReference type="RefSeq" id="WP_036734575.1">
    <property type="nucleotide sequence ID" value="NZ_FNNA01000006.1"/>
</dbReference>
<keyword evidence="3" id="KW-1185">Reference proteome</keyword>
<accession>A0A1H3BJA7</accession>
<evidence type="ECO:0000313" key="2">
    <source>
        <dbReference type="EMBL" id="SDX41808.1"/>
    </source>
</evidence>
<sequence length="99" mass="9415">MRLLRVIIFLLLAGFAGLAGYAYFGDMAADPQPMRVPVQIDLGSGPGAAAPATPPAGAAPAAATPAEAAALATTAPAEGTAPAADAPATAEGGADASLD</sequence>
<name>A0A1H3BJA7_9RHOB</name>
<feature type="region of interest" description="Disordered" evidence="1">
    <location>
        <begin position="40"/>
        <end position="99"/>
    </location>
</feature>
<protein>
    <submittedName>
        <fullName evidence="2">Meckel syndrome type 1 protein</fullName>
    </submittedName>
</protein>
<evidence type="ECO:0000256" key="1">
    <source>
        <dbReference type="SAM" id="MobiDB-lite"/>
    </source>
</evidence>
<dbReference type="STRING" id="1545044.SAMN05444276_10646"/>
<gene>
    <name evidence="2" type="ORF">SAMN05444276_10646</name>
</gene>